<gene>
    <name evidence="1" type="ORF">N3K66_007967</name>
</gene>
<sequence>MSGPERPATSPTATAANGNGNGKHHGGTGADNGADNGSDKNSSSNGVGAGLDDIRATVGDRALHAYGCAQRSMDRVVSRPRRERAYRDAQGYAATRPVMTAFVLSQLVFCFLPILIFAIFSLSTVAFALVCALLFSLFWSGLAFMALVPTLLACFFVALIVWAWAVGGFLVARAAWKRIPGSVRSDVVAIEGGGESGESDDSSGGGSAVPEDGEVGSVKDEKAEKVAGDIEPKTY</sequence>
<comment type="caution">
    <text evidence="1">The sequence shown here is derived from an EMBL/GenBank/DDBJ whole genome shotgun (WGS) entry which is preliminary data.</text>
</comment>
<reference evidence="1" key="1">
    <citation type="submission" date="2022-10" db="EMBL/GenBank/DDBJ databases">
        <title>Complete Genome of Trichothecium roseum strain YXFP-22015, a Plant Pathogen Isolated from Citrus.</title>
        <authorList>
            <person name="Wang Y."/>
            <person name="Zhu L."/>
        </authorList>
    </citation>
    <scope>NUCLEOTIDE SEQUENCE</scope>
    <source>
        <strain evidence="1">YXFP-22015</strain>
    </source>
</reference>
<proteinExistence type="predicted"/>
<name>A0ACC0US39_9HYPO</name>
<dbReference type="Proteomes" id="UP001163324">
    <property type="component" value="Chromosome 8"/>
</dbReference>
<organism evidence="1 2">
    <name type="scientific">Trichothecium roseum</name>
    <dbReference type="NCBI Taxonomy" id="47278"/>
    <lineage>
        <taxon>Eukaryota</taxon>
        <taxon>Fungi</taxon>
        <taxon>Dikarya</taxon>
        <taxon>Ascomycota</taxon>
        <taxon>Pezizomycotina</taxon>
        <taxon>Sordariomycetes</taxon>
        <taxon>Hypocreomycetidae</taxon>
        <taxon>Hypocreales</taxon>
        <taxon>Hypocreales incertae sedis</taxon>
        <taxon>Trichothecium</taxon>
    </lineage>
</organism>
<evidence type="ECO:0000313" key="1">
    <source>
        <dbReference type="EMBL" id="KAI9896945.1"/>
    </source>
</evidence>
<dbReference type="EMBL" id="CM047947">
    <property type="protein sequence ID" value="KAI9896945.1"/>
    <property type="molecule type" value="Genomic_DNA"/>
</dbReference>
<evidence type="ECO:0000313" key="2">
    <source>
        <dbReference type="Proteomes" id="UP001163324"/>
    </source>
</evidence>
<accession>A0ACC0US39</accession>
<keyword evidence="2" id="KW-1185">Reference proteome</keyword>
<protein>
    <submittedName>
        <fullName evidence="1">Uncharacterized protein</fullName>
    </submittedName>
</protein>